<dbReference type="PROSITE" id="PS51257">
    <property type="entry name" value="PROKAR_LIPOPROTEIN"/>
    <property type="match status" value="1"/>
</dbReference>
<dbReference type="AlphaFoldDB" id="A0A975S5D0"/>
<keyword evidence="2" id="KW-0472">Membrane</keyword>
<dbReference type="InterPro" id="IPR025323">
    <property type="entry name" value="DUF4229"/>
</dbReference>
<keyword evidence="4" id="KW-1185">Reference proteome</keyword>
<keyword evidence="2" id="KW-0812">Transmembrane</keyword>
<proteinExistence type="predicted"/>
<reference evidence="3" key="1">
    <citation type="submission" date="2021-06" db="EMBL/GenBank/DDBJ databases">
        <title>Novel species in genus Arthrobacter.</title>
        <authorList>
            <person name="Zhang G."/>
        </authorList>
    </citation>
    <scope>NUCLEOTIDE SEQUENCE</scope>
    <source>
        <strain evidence="3">Zg-ZUI122</strain>
    </source>
</reference>
<evidence type="ECO:0000313" key="3">
    <source>
        <dbReference type="EMBL" id="QWQ35847.1"/>
    </source>
</evidence>
<evidence type="ECO:0000313" key="4">
    <source>
        <dbReference type="Proteomes" id="UP000680588"/>
    </source>
</evidence>
<dbReference type="KEGG" id="asun:KG104_15510"/>
<accession>A0A975S5D0</accession>
<dbReference type="RefSeq" id="WP_207347765.1">
    <property type="nucleotide sequence ID" value="NZ_CP076456.1"/>
</dbReference>
<evidence type="ECO:0000256" key="2">
    <source>
        <dbReference type="SAM" id="Phobius"/>
    </source>
</evidence>
<protein>
    <submittedName>
        <fullName evidence="3">DUF4229 domain-containing protein</fullName>
    </submittedName>
</protein>
<keyword evidence="2" id="KW-1133">Transmembrane helix</keyword>
<dbReference type="Pfam" id="PF14012">
    <property type="entry name" value="DUF4229"/>
    <property type="match status" value="1"/>
</dbReference>
<feature type="transmembrane region" description="Helical" evidence="2">
    <location>
        <begin position="29"/>
        <end position="47"/>
    </location>
</feature>
<gene>
    <name evidence="3" type="ORF">KG104_15510</name>
</gene>
<evidence type="ECO:0000256" key="1">
    <source>
        <dbReference type="SAM" id="MobiDB-lite"/>
    </source>
</evidence>
<feature type="region of interest" description="Disordered" evidence="1">
    <location>
        <begin position="80"/>
        <end position="103"/>
    </location>
</feature>
<name>A0A975S5D0_9MICC</name>
<sequence length="103" mass="11731">MAFWKFTALRLGLVAVFFAACYWLGLGLVLSAIAGAVLAWCVTYLFFREMRDEAARTVQQRFHGNNPRTTNRIERDDAGAEDSLLDAHPDVQINSDRRPREDK</sequence>
<feature type="compositionally biased region" description="Basic and acidic residues" evidence="1">
    <location>
        <begin position="85"/>
        <end position="103"/>
    </location>
</feature>
<organism evidence="3 4">
    <name type="scientific">Arthrobacter sunyaminii</name>
    <dbReference type="NCBI Taxonomy" id="2816859"/>
    <lineage>
        <taxon>Bacteria</taxon>
        <taxon>Bacillati</taxon>
        <taxon>Actinomycetota</taxon>
        <taxon>Actinomycetes</taxon>
        <taxon>Micrococcales</taxon>
        <taxon>Micrococcaceae</taxon>
        <taxon>Arthrobacter</taxon>
    </lineage>
</organism>
<dbReference type="Proteomes" id="UP000680588">
    <property type="component" value="Chromosome"/>
</dbReference>
<dbReference type="EMBL" id="CP076456">
    <property type="protein sequence ID" value="QWQ35847.1"/>
    <property type="molecule type" value="Genomic_DNA"/>
</dbReference>